<dbReference type="EMBL" id="JACIEP010000001">
    <property type="protein sequence ID" value="MBB4034267.1"/>
    <property type="molecule type" value="Genomic_DNA"/>
</dbReference>
<evidence type="ECO:0000259" key="3">
    <source>
        <dbReference type="Pfam" id="PF01055"/>
    </source>
</evidence>
<dbReference type="Pfam" id="PF21365">
    <property type="entry name" value="Glyco_hydro_31_3rd"/>
    <property type="match status" value="1"/>
</dbReference>
<dbReference type="InterPro" id="IPR017853">
    <property type="entry name" value="GH"/>
</dbReference>
<organism evidence="6 7">
    <name type="scientific">Dysgonomonas hofstadii</name>
    <dbReference type="NCBI Taxonomy" id="637886"/>
    <lineage>
        <taxon>Bacteria</taxon>
        <taxon>Pseudomonadati</taxon>
        <taxon>Bacteroidota</taxon>
        <taxon>Bacteroidia</taxon>
        <taxon>Bacteroidales</taxon>
        <taxon>Dysgonomonadaceae</taxon>
        <taxon>Dysgonomonas</taxon>
    </lineage>
</organism>
<dbReference type="GO" id="GO:0006491">
    <property type="term" value="P:N-glycan processing"/>
    <property type="evidence" value="ECO:0007669"/>
    <property type="project" value="TreeGrafter"/>
</dbReference>
<keyword evidence="7" id="KW-1185">Reference proteome</keyword>
<evidence type="ECO:0000313" key="6">
    <source>
        <dbReference type="EMBL" id="MBB4034267.1"/>
    </source>
</evidence>
<comment type="caution">
    <text evidence="6">The sequence shown here is derived from an EMBL/GenBank/DDBJ whole genome shotgun (WGS) entry which is preliminary data.</text>
</comment>
<dbReference type="CDD" id="cd06595">
    <property type="entry name" value="GH31_u1"/>
    <property type="match status" value="1"/>
</dbReference>
<dbReference type="Pfam" id="PF01055">
    <property type="entry name" value="Glyco_hydro_31_2nd"/>
    <property type="match status" value="1"/>
</dbReference>
<reference evidence="6 7" key="1">
    <citation type="submission" date="2020-08" db="EMBL/GenBank/DDBJ databases">
        <title>Genomic Encyclopedia of Type Strains, Phase IV (KMG-IV): sequencing the most valuable type-strain genomes for metagenomic binning, comparative biology and taxonomic classification.</title>
        <authorList>
            <person name="Goeker M."/>
        </authorList>
    </citation>
    <scope>NUCLEOTIDE SEQUENCE [LARGE SCALE GENOMIC DNA]</scope>
    <source>
        <strain evidence="6 7">DSM 104969</strain>
    </source>
</reference>
<keyword evidence="2" id="KW-0732">Signal</keyword>
<evidence type="ECO:0000256" key="2">
    <source>
        <dbReference type="SAM" id="SignalP"/>
    </source>
</evidence>
<evidence type="ECO:0000259" key="4">
    <source>
        <dbReference type="Pfam" id="PF17137"/>
    </source>
</evidence>
<feature type="domain" description="Glycoside hydrolase family 31 TIM barrel" evidence="3">
    <location>
        <begin position="230"/>
        <end position="524"/>
    </location>
</feature>
<dbReference type="InterPro" id="IPR013780">
    <property type="entry name" value="Glyco_hydro_b"/>
</dbReference>
<dbReference type="PANTHER" id="PTHR22762:SF89">
    <property type="entry name" value="ALPHA-XYLOSIDASE"/>
    <property type="match status" value="1"/>
</dbReference>
<protein>
    <recommendedName>
        <fullName evidence="8">Por secretion system C-terminal sorting domain-containing protein</fullName>
    </recommendedName>
</protein>
<evidence type="ECO:0000256" key="1">
    <source>
        <dbReference type="ARBA" id="ARBA00007806"/>
    </source>
</evidence>
<proteinExistence type="inferred from homology"/>
<comment type="similarity">
    <text evidence="1">Belongs to the glycosyl hydrolase 31 family.</text>
</comment>
<dbReference type="GO" id="GO:0005975">
    <property type="term" value="P:carbohydrate metabolic process"/>
    <property type="evidence" value="ECO:0007669"/>
    <property type="project" value="InterPro"/>
</dbReference>
<dbReference type="NCBIfam" id="TIGR04183">
    <property type="entry name" value="Por_Secre_tail"/>
    <property type="match status" value="1"/>
</dbReference>
<dbReference type="SUPFAM" id="SSF51011">
    <property type="entry name" value="Glycosyl hydrolase domain"/>
    <property type="match status" value="1"/>
</dbReference>
<name>A0A840CE59_9BACT</name>
<feature type="domain" description="DUF5110" evidence="4">
    <location>
        <begin position="643"/>
        <end position="708"/>
    </location>
</feature>
<dbReference type="Proteomes" id="UP000555103">
    <property type="component" value="Unassembled WGS sequence"/>
</dbReference>
<dbReference type="PANTHER" id="PTHR22762">
    <property type="entry name" value="ALPHA-GLUCOSIDASE"/>
    <property type="match status" value="1"/>
</dbReference>
<dbReference type="Gene3D" id="3.20.20.80">
    <property type="entry name" value="Glycosidases"/>
    <property type="match status" value="1"/>
</dbReference>
<dbReference type="InterPro" id="IPR033403">
    <property type="entry name" value="DUF5110"/>
</dbReference>
<accession>A0A840CE59</accession>
<evidence type="ECO:0008006" key="8">
    <source>
        <dbReference type="Google" id="ProtNLM"/>
    </source>
</evidence>
<dbReference type="InterPro" id="IPR026444">
    <property type="entry name" value="Secre_tail"/>
</dbReference>
<dbReference type="InterPro" id="IPR000322">
    <property type="entry name" value="Glyco_hydro_31_TIM"/>
</dbReference>
<sequence length="1354" mass="153827">MNLNLKKIATSLFLFLMLTHQVYGNENPVADPQAIVISGNMRFTVLTPEMIRIEWSDSKQFEDRASFIAVNRNLPVPNYTTETKNGYLYIKTDKLELVYKIGTNPVTNPAGSDNLKISFDLNGSSTYWYPGKEDPFNLKGTSRTLDHSSGDNLRGDMEDGLLSRSGWTLIDESKPNGDTSKSLLFENQGGDFDWVAARREGNTIDWYFMAYGHDYKKALLDYTKISGKVPMPPLYSLGYWYSKYEKYSEQDFKDIVNEIHQHDIPLDVMVFDMDWHKEGWTGWSWNRDLIPDPQGLIEWMHQKNLKITLNLHPADGIGTHEDNFEALANDLGLPTNKTIAWNIENEKFYKAFFKNIMRPHENIGVDFWWLDWQQWMIAPEMKDLGNTFWLNHVYYNDMKINRTDRRPMIFHRWGGLGSHRYPIGFSGDSWATFPTLAFQVYYNSTASNVAYGYWGHDLGGHNQSGANNPELYLRWIQFGVFSPITRTHATNSSNIERRIWKFPNFEHMRDALKLRYAMIPYIYTYSRQAYDTGLSLCRPLYYDSPENSEAYKQESSYMFGDEIFVTPIVAAAESKISTSTKQFWLPEGKWLEAETGSVMEGNQTYIRSFSQSEIPYYYKEGAVIPMYPDIKHLKERPDKLIVQFVPGASGSFSYYEDEGDSESYKDGKYTTTKITQETNSSQGKYTIYPREGSFDGMPSTRNYELILLSKLPAKQVVVDGKTYPYSLENKQEHWSYDSKSLAIVINTPSVNLNTKMEVVVTYDDNQEASEELLSGKAGQMDRIIQCHDSLKTKIGAKMPALFTKMVETRNRIAANPQTVLDELQDFDTHLEESLDLLIEANSSVEKESAEWKNFILSGRNTGQTNLGESEKNTVPGYNRDGSNLWITGSAIPGGVAILTEDPTQVAGYFRYHGKLQTGEFRIMNTQTIGANTKFYVPTIEDANAVGTFSIQTTTNANAEGWNVTIPDDYYKIKVDAVANTLSSEIFMAREDLFIVGGATEIGWDSGLSLRLKKDIHNPNLFVFSGMLEIATSGDDKNMFKLLGQNNWDPVSFHPKTQGESLLGSKYIFENLSGDYKWTIDQTKQGSYVIKVDLLEETISAEHTNLVALYINGEQWKDLNEVYSLDCSNSDIPLDIEIVPLSEATVNIGTSIEFEAAKPGLNTLDFVITSPNGEDKTSYQLKVLKPFAFDDLVTQMWNNTLTVNNNPEKNGGYKFVSFEWYEDGRKVGQNKQYYSAGKSSADLLNKDAFYMVKLVDDKGYEYQTCPGKITFETLSQFLVYPNPLKVGETLNIETGLEDLHLVNKVELKVYDLSGNIVHNGKVTGSTASVKFGSPGTYLVQLAIDEDVRTARLLVK</sequence>
<feature type="domain" description="Glycosyl hydrolase family 31 C-terminal" evidence="5">
    <location>
        <begin position="533"/>
        <end position="624"/>
    </location>
</feature>
<evidence type="ECO:0000259" key="5">
    <source>
        <dbReference type="Pfam" id="PF21365"/>
    </source>
</evidence>
<evidence type="ECO:0000313" key="7">
    <source>
        <dbReference type="Proteomes" id="UP000555103"/>
    </source>
</evidence>
<dbReference type="Gene3D" id="2.60.40.1180">
    <property type="entry name" value="Golgi alpha-mannosidase II"/>
    <property type="match status" value="2"/>
</dbReference>
<feature type="signal peptide" evidence="2">
    <location>
        <begin position="1"/>
        <end position="24"/>
    </location>
</feature>
<dbReference type="RefSeq" id="WP_183305226.1">
    <property type="nucleotide sequence ID" value="NZ_JACIEP010000001.1"/>
</dbReference>
<dbReference type="GO" id="GO:0090599">
    <property type="term" value="F:alpha-glucosidase activity"/>
    <property type="evidence" value="ECO:0007669"/>
    <property type="project" value="TreeGrafter"/>
</dbReference>
<dbReference type="Pfam" id="PF17137">
    <property type="entry name" value="DUF5110"/>
    <property type="match status" value="1"/>
</dbReference>
<dbReference type="SUPFAM" id="SSF51445">
    <property type="entry name" value="(Trans)glycosidases"/>
    <property type="match status" value="1"/>
</dbReference>
<dbReference type="InterPro" id="IPR048395">
    <property type="entry name" value="Glyco_hydro_31_C"/>
</dbReference>
<gene>
    <name evidence="6" type="ORF">GGR21_000152</name>
</gene>
<feature type="chain" id="PRO_5032733395" description="Por secretion system C-terminal sorting domain-containing protein" evidence="2">
    <location>
        <begin position="25"/>
        <end position="1354"/>
    </location>
</feature>